<accession>A0AA39YHL0</accession>
<gene>
    <name evidence="2" type="ORF">B0T16DRAFT_387086</name>
</gene>
<comment type="caution">
    <text evidence="2">The sequence shown here is derived from an EMBL/GenBank/DDBJ whole genome shotgun (WGS) entry which is preliminary data.</text>
</comment>
<dbReference type="AlphaFoldDB" id="A0AA39YHL0"/>
<organism evidence="2 3">
    <name type="scientific">Cercophora newfieldiana</name>
    <dbReference type="NCBI Taxonomy" id="92897"/>
    <lineage>
        <taxon>Eukaryota</taxon>
        <taxon>Fungi</taxon>
        <taxon>Dikarya</taxon>
        <taxon>Ascomycota</taxon>
        <taxon>Pezizomycotina</taxon>
        <taxon>Sordariomycetes</taxon>
        <taxon>Sordariomycetidae</taxon>
        <taxon>Sordariales</taxon>
        <taxon>Lasiosphaeriaceae</taxon>
        <taxon>Cercophora</taxon>
    </lineage>
</organism>
<feature type="region of interest" description="Disordered" evidence="1">
    <location>
        <begin position="111"/>
        <end position="160"/>
    </location>
</feature>
<proteinExistence type="predicted"/>
<reference evidence="2" key="1">
    <citation type="submission" date="2023-06" db="EMBL/GenBank/DDBJ databases">
        <title>Genome-scale phylogeny and comparative genomics of the fungal order Sordariales.</title>
        <authorList>
            <consortium name="Lawrence Berkeley National Laboratory"/>
            <person name="Hensen N."/>
            <person name="Bonometti L."/>
            <person name="Westerberg I."/>
            <person name="Brannstrom I.O."/>
            <person name="Guillou S."/>
            <person name="Cros-Aarteil S."/>
            <person name="Calhoun S."/>
            <person name="Haridas S."/>
            <person name="Kuo A."/>
            <person name="Mondo S."/>
            <person name="Pangilinan J."/>
            <person name="Riley R."/>
            <person name="Labutti K."/>
            <person name="Andreopoulos B."/>
            <person name="Lipzen A."/>
            <person name="Chen C."/>
            <person name="Yanf M."/>
            <person name="Daum C."/>
            <person name="Ng V."/>
            <person name="Clum A."/>
            <person name="Steindorff A."/>
            <person name="Ohm R."/>
            <person name="Martin F."/>
            <person name="Silar P."/>
            <person name="Natvig D."/>
            <person name="Lalanne C."/>
            <person name="Gautier V."/>
            <person name="Ament-Velasquez S.L."/>
            <person name="Kruys A."/>
            <person name="Hutchinson M.I."/>
            <person name="Powell A.J."/>
            <person name="Barry K."/>
            <person name="Miller A.N."/>
            <person name="Grigoriev I.V."/>
            <person name="Debuchy R."/>
            <person name="Gladieux P."/>
            <person name="Thoren M.H."/>
            <person name="Johannesson H."/>
        </authorList>
    </citation>
    <scope>NUCLEOTIDE SEQUENCE</scope>
    <source>
        <strain evidence="2">SMH2532-1</strain>
    </source>
</reference>
<evidence type="ECO:0000256" key="1">
    <source>
        <dbReference type="SAM" id="MobiDB-lite"/>
    </source>
</evidence>
<protein>
    <submittedName>
        <fullName evidence="2">Uncharacterized protein</fullName>
    </submittedName>
</protein>
<feature type="region of interest" description="Disordered" evidence="1">
    <location>
        <begin position="1"/>
        <end position="27"/>
    </location>
</feature>
<evidence type="ECO:0000313" key="2">
    <source>
        <dbReference type="EMBL" id="KAK0651702.1"/>
    </source>
</evidence>
<keyword evidence="3" id="KW-1185">Reference proteome</keyword>
<feature type="region of interest" description="Disordered" evidence="1">
    <location>
        <begin position="249"/>
        <end position="301"/>
    </location>
</feature>
<dbReference type="Proteomes" id="UP001174936">
    <property type="component" value="Unassembled WGS sequence"/>
</dbReference>
<evidence type="ECO:0000313" key="3">
    <source>
        <dbReference type="Proteomes" id="UP001174936"/>
    </source>
</evidence>
<feature type="region of interest" description="Disordered" evidence="1">
    <location>
        <begin position="201"/>
        <end position="220"/>
    </location>
</feature>
<feature type="compositionally biased region" description="Polar residues" evidence="1">
    <location>
        <begin position="285"/>
        <end position="299"/>
    </location>
</feature>
<name>A0AA39YHL0_9PEZI</name>
<sequence length="329" mass="37544">MSFNSRSRLRKEEDSHIMSHKQLQSRRQVQASSNCRCRTDRPCSTASTLPKVFSRNFSRNSPSRSLPGKNILSRTPLGRKIMSRSLFRGDHYRITGEVKPRDSLLAHLRPRSKDRDKTAGCPSQLHHTKRQPGLTVARRSNPPLTGKPNTDKAWGRFNLSHRPHTCHSRALRTRHRRRVSQLSDQLVSTSRPVRFKVNVYRPSLPNPHKRSNRSRSMPNLNLPLSLRLDMPKLLSTVKVHQPSTLQLKAQRHIDNPNTPLPRALERKRMRTRTSNIGKSHKKNKQSSPHHNTGSSQQLPPNLRAQGMCLATASTIKQGMSLGSPWFNSN</sequence>
<dbReference type="EMBL" id="JAULSV010000002">
    <property type="protein sequence ID" value="KAK0651702.1"/>
    <property type="molecule type" value="Genomic_DNA"/>
</dbReference>